<evidence type="ECO:0000256" key="1">
    <source>
        <dbReference type="SAM" id="MobiDB-lite"/>
    </source>
</evidence>
<proteinExistence type="predicted"/>
<keyword evidence="3" id="KW-1185">Reference proteome</keyword>
<organism evidence="2 3">
    <name type="scientific">Mesorhizobium delmotii</name>
    <dbReference type="NCBI Taxonomy" id="1631247"/>
    <lineage>
        <taxon>Bacteria</taxon>
        <taxon>Pseudomonadati</taxon>
        <taxon>Pseudomonadota</taxon>
        <taxon>Alphaproteobacteria</taxon>
        <taxon>Hyphomicrobiales</taxon>
        <taxon>Phyllobacteriaceae</taxon>
        <taxon>Mesorhizobium</taxon>
    </lineage>
</organism>
<evidence type="ECO:0000313" key="2">
    <source>
        <dbReference type="EMBL" id="SJM33399.1"/>
    </source>
</evidence>
<protein>
    <submittedName>
        <fullName evidence="2">Uncharacterized protein</fullName>
    </submittedName>
</protein>
<dbReference type="EMBL" id="FUIG01000043">
    <property type="protein sequence ID" value="SJM33399.1"/>
    <property type="molecule type" value="Genomic_DNA"/>
</dbReference>
<feature type="region of interest" description="Disordered" evidence="1">
    <location>
        <begin position="41"/>
        <end position="72"/>
    </location>
</feature>
<dbReference type="AlphaFoldDB" id="A0A2P9AQG9"/>
<gene>
    <name evidence="2" type="ORF">BQ8482_350043</name>
</gene>
<dbReference type="Proteomes" id="UP000245698">
    <property type="component" value="Unassembled WGS sequence"/>
</dbReference>
<feature type="compositionally biased region" description="Basic residues" evidence="1">
    <location>
        <begin position="50"/>
        <end position="72"/>
    </location>
</feature>
<accession>A0A2P9AQG9</accession>
<name>A0A2P9AQG9_9HYPH</name>
<sequence>MRPLGRKKYASQGLNVGIVLSEIDSDFRAYAIEACRFEPFQAAPSGASREKKHGQRGGRRLAMGRRGQRQDR</sequence>
<reference evidence="3" key="1">
    <citation type="submission" date="2016-12" db="EMBL/GenBank/DDBJ databases">
        <authorList>
            <person name="Brunel B."/>
        </authorList>
    </citation>
    <scope>NUCLEOTIDE SEQUENCE [LARGE SCALE GENOMIC DNA]</scope>
</reference>
<evidence type="ECO:0000313" key="3">
    <source>
        <dbReference type="Proteomes" id="UP000245698"/>
    </source>
</evidence>